<keyword evidence="9" id="KW-1185">Reference proteome</keyword>
<feature type="compositionally biased region" description="Basic and acidic residues" evidence="5">
    <location>
        <begin position="224"/>
        <end position="233"/>
    </location>
</feature>
<dbReference type="Pfam" id="PF10358">
    <property type="entry name" value="NT-C2"/>
    <property type="match status" value="1"/>
</dbReference>
<comment type="subcellular location">
    <subcellularLocation>
        <location evidence="1">Endosome</location>
    </subcellularLocation>
</comment>
<feature type="compositionally biased region" description="Polar residues" evidence="5">
    <location>
        <begin position="242"/>
        <end position="255"/>
    </location>
</feature>
<dbReference type="SUPFAM" id="SSF47576">
    <property type="entry name" value="Calponin-homology domain, CH-domain"/>
    <property type="match status" value="1"/>
</dbReference>
<dbReference type="Pfam" id="PF12130">
    <property type="entry name" value="bMERB_dom"/>
    <property type="match status" value="1"/>
</dbReference>
<evidence type="ECO:0000259" key="6">
    <source>
        <dbReference type="PROSITE" id="PS50021"/>
    </source>
</evidence>
<dbReference type="PANTHER" id="PTHR23167:SF42">
    <property type="entry name" value="EH DOMAIN-BINDING PROTEIN 1-LIKE PROTEIN 1"/>
    <property type="match status" value="1"/>
</dbReference>
<dbReference type="GO" id="GO:0005768">
    <property type="term" value="C:endosome"/>
    <property type="evidence" value="ECO:0007669"/>
    <property type="project" value="UniProtKB-SubCell"/>
</dbReference>
<feature type="domain" description="BMERB" evidence="8">
    <location>
        <begin position="588"/>
        <end position="740"/>
    </location>
</feature>
<dbReference type="PROSITE" id="PS51840">
    <property type="entry name" value="C2_NT"/>
    <property type="match status" value="1"/>
</dbReference>
<evidence type="ECO:0000256" key="2">
    <source>
        <dbReference type="ARBA" id="ARBA00022553"/>
    </source>
</evidence>
<dbReference type="CTD" id="254102"/>
<dbReference type="SMART" id="SM00033">
    <property type="entry name" value="CH"/>
    <property type="match status" value="1"/>
</dbReference>
<name>A0A6J1YAQ4_ACIJB</name>
<feature type="compositionally biased region" description="Acidic residues" evidence="5">
    <location>
        <begin position="187"/>
        <end position="196"/>
    </location>
</feature>
<feature type="region of interest" description="Disordered" evidence="5">
    <location>
        <begin position="413"/>
        <end position="591"/>
    </location>
</feature>
<sequence>MTSVWKRLQRVGKRAAKFQFVACYHELVVECTKKWQPDKLVVVWTRRNRRICSKAHSWQPGIQNPYRGTVVWMVPENVDVSVTLYRDPHVDQYEAKEWTFIIENESKGQRKVLATAEVDLARHAGPVPAPVPLRLRLKPKSVKVVHAELSLTLSGVLLREGRATDDDMQSLASLMSVKPSDVGNLDDFAESDEEEANGPGAPEARARVPQPGRGGALRLGRFPDPPRELKTLCEEEEEGRAQHQQAAANPSSVEDTSPAPAPRALVSSSQSLLEWCQEVTAGYRGVRVTNFTTSWRNGLAFCAILHRFYPDKIDYASLDPLNIKQNNKQAFDGFAALGVSRLLEPADMVLLSVPDKLIVMTYLCQIRAFCTGQELQLVQLEGGGGAGTYRVASAQPSPPDGLDAGGLAQRLREHRAEAPEEPKGPKGLKEPENRADGAAPEAASKDRGAEAAPEARSAEAPADGPGARASVPPAEGLVNGAGAPGAGGGVRLRRPSVNGEAGPVPPPRAHGSFSHVRDADLLKKRRSRLRNSNSFSVEDPDAGAAGAPAAEGLGPDPSPAPGPSTTTTPQQPPGGSSPPEEPPPSPGEEAGLQRFQDTSQYVCAELQALEQEQRQIDGRAAEVETQLRSLMESGANRLQEEVLIQEWFTLVNKKNALIRRQDQLQLLIEEQDLERRFELLSRELRAMLAIEDWLKTAAQQRREQLLLEELVSLVNQRDELVRDLDHKERIALEEDERLERGLEQRRRKLSRQLSRRERCSLS</sequence>
<dbReference type="GeneID" id="106971141"/>
<dbReference type="InterPro" id="IPR001715">
    <property type="entry name" value="CH_dom"/>
</dbReference>
<evidence type="ECO:0000256" key="1">
    <source>
        <dbReference type="ARBA" id="ARBA00004177"/>
    </source>
</evidence>
<dbReference type="InterPro" id="IPR019448">
    <property type="entry name" value="NT-C2"/>
</dbReference>
<dbReference type="InterPro" id="IPR022735">
    <property type="entry name" value="bMERB_dom"/>
</dbReference>
<evidence type="ECO:0000313" key="9">
    <source>
        <dbReference type="Proteomes" id="UP001652583"/>
    </source>
</evidence>
<evidence type="ECO:0000259" key="8">
    <source>
        <dbReference type="PROSITE" id="PS51848"/>
    </source>
</evidence>
<keyword evidence="4" id="KW-0175">Coiled coil</keyword>
<evidence type="ECO:0000256" key="5">
    <source>
        <dbReference type="SAM" id="MobiDB-lite"/>
    </source>
</evidence>
<feature type="compositionally biased region" description="Pro residues" evidence="5">
    <location>
        <begin position="570"/>
        <end position="586"/>
    </location>
</feature>
<dbReference type="AlphaFoldDB" id="A0A6J1YAQ4"/>
<keyword evidence="3" id="KW-0967">Endosome</keyword>
<dbReference type="PROSITE" id="PS51848">
    <property type="entry name" value="BMERB"/>
    <property type="match status" value="1"/>
</dbReference>
<dbReference type="RefSeq" id="XP_026901674.1">
    <property type="nucleotide sequence ID" value="XM_027045873.2"/>
</dbReference>
<reference evidence="10" key="1">
    <citation type="submission" date="2025-08" db="UniProtKB">
        <authorList>
            <consortium name="RefSeq"/>
        </authorList>
    </citation>
    <scope>IDENTIFICATION</scope>
    <source>
        <tissue evidence="10">Blood</tissue>
    </source>
</reference>
<proteinExistence type="predicted"/>
<feature type="compositionally biased region" description="Low complexity" evidence="5">
    <location>
        <begin position="450"/>
        <end position="462"/>
    </location>
</feature>
<dbReference type="Pfam" id="PF00307">
    <property type="entry name" value="CH"/>
    <property type="match status" value="1"/>
</dbReference>
<dbReference type="PANTHER" id="PTHR23167">
    <property type="entry name" value="CALPONIN HOMOLOGY DOMAIN-CONTAINING PROTEIN DDB_G0272472-RELATED"/>
    <property type="match status" value="1"/>
</dbReference>
<dbReference type="SMART" id="SM01203">
    <property type="entry name" value="DUF3585"/>
    <property type="match status" value="1"/>
</dbReference>
<dbReference type="Gene3D" id="1.10.418.10">
    <property type="entry name" value="Calponin-like domain"/>
    <property type="match status" value="1"/>
</dbReference>
<feature type="domain" description="Calponin-homology (CH)" evidence="6">
    <location>
        <begin position="266"/>
        <end position="371"/>
    </location>
</feature>
<dbReference type="FunFam" id="1.10.418.10:FF:000023">
    <property type="entry name" value="EH domain-binding protein 1 isoform X1"/>
    <property type="match status" value="1"/>
</dbReference>
<organism evidence="9 10">
    <name type="scientific">Acinonyx jubatus</name>
    <name type="common">Cheetah</name>
    <dbReference type="NCBI Taxonomy" id="32536"/>
    <lineage>
        <taxon>Eukaryota</taxon>
        <taxon>Metazoa</taxon>
        <taxon>Chordata</taxon>
        <taxon>Craniata</taxon>
        <taxon>Vertebrata</taxon>
        <taxon>Euteleostomi</taxon>
        <taxon>Mammalia</taxon>
        <taxon>Eutheria</taxon>
        <taxon>Laurasiatheria</taxon>
        <taxon>Carnivora</taxon>
        <taxon>Feliformia</taxon>
        <taxon>Felidae</taxon>
        <taxon>Felinae</taxon>
        <taxon>Acinonyx</taxon>
    </lineage>
</organism>
<gene>
    <name evidence="10" type="primary">EHBP1L1</name>
</gene>
<evidence type="ECO:0000256" key="3">
    <source>
        <dbReference type="ARBA" id="ARBA00022753"/>
    </source>
</evidence>
<evidence type="ECO:0000313" key="10">
    <source>
        <dbReference type="RefSeq" id="XP_026901674.1"/>
    </source>
</evidence>
<protein>
    <submittedName>
        <fullName evidence="10">EH domain-binding protein 1-like protein 1 isoform X5</fullName>
    </submittedName>
</protein>
<accession>A0A6J1YAQ4</accession>
<dbReference type="PROSITE" id="PS50021">
    <property type="entry name" value="CH"/>
    <property type="match status" value="1"/>
</dbReference>
<dbReference type="CDD" id="cd21255">
    <property type="entry name" value="CH_EHBP1L1"/>
    <property type="match status" value="1"/>
</dbReference>
<evidence type="ECO:0000256" key="4">
    <source>
        <dbReference type="ARBA" id="ARBA00023054"/>
    </source>
</evidence>
<keyword evidence="2" id="KW-0597">Phosphoprotein</keyword>
<dbReference type="InterPro" id="IPR050540">
    <property type="entry name" value="F-actin_Monoox_Mical"/>
</dbReference>
<dbReference type="Proteomes" id="UP001652583">
    <property type="component" value="Chromosome D1"/>
</dbReference>
<evidence type="ECO:0000259" key="7">
    <source>
        <dbReference type="PROSITE" id="PS51840"/>
    </source>
</evidence>
<dbReference type="InterPro" id="IPR036872">
    <property type="entry name" value="CH_dom_sf"/>
</dbReference>
<feature type="compositionally biased region" description="Basic and acidic residues" evidence="5">
    <location>
        <begin position="413"/>
        <end position="435"/>
    </location>
</feature>
<feature type="domain" description="C2 NT-type" evidence="7">
    <location>
        <begin position="8"/>
        <end position="157"/>
    </location>
</feature>
<feature type="compositionally biased region" description="Low complexity" evidence="5">
    <location>
        <begin position="542"/>
        <end position="555"/>
    </location>
</feature>
<feature type="region of interest" description="Disordered" evidence="5">
    <location>
        <begin position="179"/>
        <end position="264"/>
    </location>
</feature>